<keyword evidence="9" id="KW-1185">Reference proteome</keyword>
<dbReference type="SUPFAM" id="SSF50621">
    <property type="entry name" value="Alanine racemase C-terminal domain-like"/>
    <property type="match status" value="1"/>
</dbReference>
<dbReference type="PROSITE" id="PS00395">
    <property type="entry name" value="ALANINE_RACEMASE"/>
    <property type="match status" value="1"/>
</dbReference>
<dbReference type="InterPro" id="IPR011079">
    <property type="entry name" value="Ala_racemase_C"/>
</dbReference>
<dbReference type="GO" id="GO:0005829">
    <property type="term" value="C:cytosol"/>
    <property type="evidence" value="ECO:0007669"/>
    <property type="project" value="TreeGrafter"/>
</dbReference>
<dbReference type="InterPro" id="IPR001608">
    <property type="entry name" value="Ala_racemase_N"/>
</dbReference>
<dbReference type="EC" id="5.1.1.1" evidence="4"/>
<dbReference type="Gene3D" id="3.20.20.10">
    <property type="entry name" value="Alanine racemase"/>
    <property type="match status" value="1"/>
</dbReference>
<dbReference type="InterPro" id="IPR009006">
    <property type="entry name" value="Ala_racemase/Decarboxylase_C"/>
</dbReference>
<dbReference type="PANTHER" id="PTHR30511">
    <property type="entry name" value="ALANINE RACEMASE"/>
    <property type="match status" value="1"/>
</dbReference>
<evidence type="ECO:0000256" key="3">
    <source>
        <dbReference type="ARBA" id="ARBA00023235"/>
    </source>
</evidence>
<sequence length="387" mass="43862">MNKYTRVCAKIDLDAIEYNMEMMKKNIQDGTKIMAVLKADGYGHGAVQIAGLLEDKDYIWGYATATLDEAMAIRKKGIEKPILVLGTVFPDQWGAVIEHEIRMTLYREEVTRTVSDLACRMDKDVHIHVKIDTGMSRIGLPVNEESVENIVRMSEMPHIKMEGLFTHFAKADETDKTFTKKQLSQYLWMKEKLAERGVTFPYYHCSNSAGIIDVPEANMDLVRAGISTYGLYPSEEVNKENVPLRPALELISHTAHVKWVEEGTPVSYGGTYITDRPTRLATIPVGYGDGYPRSLSNKGYVLIRGQKAPIRGRICMDQMMVDVTDIPDADYGDRVVLIGRDGDEFLPVETLSDLSGRFNYEFVCDLGKRIPREFIRHGEVVEQMDWF</sequence>
<dbReference type="NCBIfam" id="TIGR00492">
    <property type="entry name" value="alr"/>
    <property type="match status" value="1"/>
</dbReference>
<dbReference type="Pfam" id="PF01168">
    <property type="entry name" value="Ala_racemase_N"/>
    <property type="match status" value="1"/>
</dbReference>
<dbReference type="InterPro" id="IPR020622">
    <property type="entry name" value="Ala_racemase_pyridoxalP-BS"/>
</dbReference>
<dbReference type="AlphaFoldDB" id="A0A938X380"/>
<comment type="similarity">
    <text evidence="4">Belongs to the alanine racemase family.</text>
</comment>
<evidence type="ECO:0000313" key="9">
    <source>
        <dbReference type="Proteomes" id="UP000713880"/>
    </source>
</evidence>
<dbReference type="PANTHER" id="PTHR30511:SF0">
    <property type="entry name" value="ALANINE RACEMASE, CATABOLIC-RELATED"/>
    <property type="match status" value="1"/>
</dbReference>
<dbReference type="Gene3D" id="2.40.37.10">
    <property type="entry name" value="Lyase, Ornithine Decarboxylase, Chain A, domain 1"/>
    <property type="match status" value="1"/>
</dbReference>
<dbReference type="GO" id="GO:0030170">
    <property type="term" value="F:pyridoxal phosphate binding"/>
    <property type="evidence" value="ECO:0007669"/>
    <property type="project" value="UniProtKB-UniRule"/>
</dbReference>
<gene>
    <name evidence="8" type="primary">alr</name>
    <name evidence="8" type="ORF">H6A13_07165</name>
</gene>
<keyword evidence="2 4" id="KW-0663">Pyridoxal phosphate</keyword>
<dbReference type="SMART" id="SM01005">
    <property type="entry name" value="Ala_racemase_C"/>
    <property type="match status" value="1"/>
</dbReference>
<accession>A0A938X380</accession>
<dbReference type="Pfam" id="PF00842">
    <property type="entry name" value="Ala_racemase_C"/>
    <property type="match status" value="1"/>
</dbReference>
<dbReference type="PRINTS" id="PR00992">
    <property type="entry name" value="ALARACEMASE"/>
</dbReference>
<evidence type="ECO:0000256" key="2">
    <source>
        <dbReference type="ARBA" id="ARBA00022898"/>
    </source>
</evidence>
<dbReference type="GO" id="GO:0008784">
    <property type="term" value="F:alanine racemase activity"/>
    <property type="evidence" value="ECO:0007669"/>
    <property type="project" value="UniProtKB-UniRule"/>
</dbReference>
<evidence type="ECO:0000256" key="5">
    <source>
        <dbReference type="PIRSR" id="PIRSR600821-50"/>
    </source>
</evidence>
<keyword evidence="3 4" id="KW-0413">Isomerase</keyword>
<comment type="caution">
    <text evidence="8">The sequence shown here is derived from an EMBL/GenBank/DDBJ whole genome shotgun (WGS) entry which is preliminary data.</text>
</comment>
<dbReference type="EMBL" id="JACJLV010000019">
    <property type="protein sequence ID" value="MBM6826880.1"/>
    <property type="molecule type" value="Genomic_DNA"/>
</dbReference>
<feature type="modified residue" description="N6-(pyridoxal phosphate)lysine" evidence="4 5">
    <location>
        <position position="38"/>
    </location>
</feature>
<comment type="catalytic activity">
    <reaction evidence="4">
        <text>L-alanine = D-alanine</text>
        <dbReference type="Rhea" id="RHEA:20249"/>
        <dbReference type="ChEBI" id="CHEBI:57416"/>
        <dbReference type="ChEBI" id="CHEBI:57972"/>
        <dbReference type="EC" id="5.1.1.1"/>
    </reaction>
</comment>
<feature type="domain" description="Alanine racemase C-terminal" evidence="7">
    <location>
        <begin position="247"/>
        <end position="375"/>
    </location>
</feature>
<dbReference type="Proteomes" id="UP000713880">
    <property type="component" value="Unassembled WGS sequence"/>
</dbReference>
<comment type="function">
    <text evidence="4">Catalyzes the interconversion of L-alanine and D-alanine. May also act on other amino acids.</text>
</comment>
<evidence type="ECO:0000259" key="7">
    <source>
        <dbReference type="SMART" id="SM01005"/>
    </source>
</evidence>
<evidence type="ECO:0000313" key="8">
    <source>
        <dbReference type="EMBL" id="MBM6826880.1"/>
    </source>
</evidence>
<proteinExistence type="inferred from homology"/>
<protein>
    <recommendedName>
        <fullName evidence="4">Alanine racemase</fullName>
        <ecNumber evidence="4">5.1.1.1</ecNumber>
    </recommendedName>
</protein>
<organism evidence="8 9">
    <name type="scientific">Mordavella massiliensis</name>
    <dbReference type="NCBI Taxonomy" id="1871024"/>
    <lineage>
        <taxon>Bacteria</taxon>
        <taxon>Bacillati</taxon>
        <taxon>Bacillota</taxon>
        <taxon>Clostridia</taxon>
        <taxon>Eubacteriales</taxon>
        <taxon>Clostridiaceae</taxon>
        <taxon>Mordavella</taxon>
    </lineage>
</organism>
<reference evidence="8" key="2">
    <citation type="journal article" date="2021" name="Sci. Rep.">
        <title>The distribution of antibiotic resistance genes in chicken gut microbiota commensals.</title>
        <authorList>
            <person name="Juricova H."/>
            <person name="Matiasovicova J."/>
            <person name="Kubasova T."/>
            <person name="Cejkova D."/>
            <person name="Rychlik I."/>
        </authorList>
    </citation>
    <scope>NUCLEOTIDE SEQUENCE</scope>
    <source>
        <strain evidence="8">An420c</strain>
    </source>
</reference>
<dbReference type="FunFam" id="3.20.20.10:FF:000002">
    <property type="entry name" value="Alanine racemase"/>
    <property type="match status" value="1"/>
</dbReference>
<evidence type="ECO:0000256" key="4">
    <source>
        <dbReference type="HAMAP-Rule" id="MF_01201"/>
    </source>
</evidence>
<comment type="cofactor">
    <cofactor evidence="1 4 5">
        <name>pyridoxal 5'-phosphate</name>
        <dbReference type="ChEBI" id="CHEBI:597326"/>
    </cofactor>
</comment>
<dbReference type="CDD" id="cd00430">
    <property type="entry name" value="PLPDE_III_AR"/>
    <property type="match status" value="1"/>
</dbReference>
<dbReference type="InterPro" id="IPR029066">
    <property type="entry name" value="PLP-binding_barrel"/>
</dbReference>
<reference evidence="8" key="1">
    <citation type="submission" date="2020-08" db="EMBL/GenBank/DDBJ databases">
        <authorList>
            <person name="Cejkova D."/>
            <person name="Kubasova T."/>
            <person name="Jahodarova E."/>
            <person name="Rychlik I."/>
        </authorList>
    </citation>
    <scope>NUCLEOTIDE SEQUENCE</scope>
    <source>
        <strain evidence="8">An420c</strain>
    </source>
</reference>
<dbReference type="RefSeq" id="WP_204908925.1">
    <property type="nucleotide sequence ID" value="NZ_JACJLV010000019.1"/>
</dbReference>
<feature type="active site" description="Proton acceptor; specific for L-alanine" evidence="4">
    <location>
        <position position="268"/>
    </location>
</feature>
<feature type="binding site" evidence="4 6">
    <location>
        <position position="316"/>
    </location>
    <ligand>
        <name>substrate</name>
    </ligand>
</feature>
<evidence type="ECO:0000256" key="6">
    <source>
        <dbReference type="PIRSR" id="PIRSR600821-52"/>
    </source>
</evidence>
<evidence type="ECO:0000256" key="1">
    <source>
        <dbReference type="ARBA" id="ARBA00001933"/>
    </source>
</evidence>
<dbReference type="SUPFAM" id="SSF51419">
    <property type="entry name" value="PLP-binding barrel"/>
    <property type="match status" value="1"/>
</dbReference>
<feature type="binding site" evidence="4 6">
    <location>
        <position position="137"/>
    </location>
    <ligand>
        <name>substrate</name>
    </ligand>
</feature>
<dbReference type="GO" id="GO:0030632">
    <property type="term" value="P:D-alanine biosynthetic process"/>
    <property type="evidence" value="ECO:0007669"/>
    <property type="project" value="UniProtKB-UniRule"/>
</dbReference>
<name>A0A938X380_9CLOT</name>
<dbReference type="HAMAP" id="MF_01201">
    <property type="entry name" value="Ala_racemase"/>
    <property type="match status" value="1"/>
</dbReference>
<comment type="pathway">
    <text evidence="4">Amino-acid biosynthesis; D-alanine biosynthesis; D-alanine from L-alanine: step 1/1.</text>
</comment>
<feature type="active site" description="Proton acceptor; specific for D-alanine" evidence="4">
    <location>
        <position position="38"/>
    </location>
</feature>
<dbReference type="InterPro" id="IPR000821">
    <property type="entry name" value="Ala_racemase"/>
</dbReference>